<accession>A0A1G2LAH1</accession>
<sequence length="338" mass="38099">MFLEAKLYCLQVRGMPLTESVRHVLLETARSIVGLGRERQTIQTDDIQGAAWTTLRVAVIGAISGILFHAKIETPTSWSWVQFILDPSEVPDELFELTSAMTADQLEDFITAAEFGAVAARYGLTADERSFVVEALDRYLTWQGESFRSFQRLMRLGVNADEAAWATIERAYGEMEGNWNEFSAKILLGIADQKRADTILAAFQETYQLLIDRMESRRRRSNPFYTTMVVGRERDMAIKEVRFLQQVVMRIGRFTLEAMKRATGMIGVALDPDSRWTGEAVAGLVSRWADENLNEIKAEIFAGLADQERPDLLREAISEVGMRCSDDRIGGFIAAYLS</sequence>
<name>A0A1G2LAH1_9BACT</name>
<dbReference type="STRING" id="1802280.A3B37_01730"/>
<reference evidence="1 2" key="1">
    <citation type="journal article" date="2016" name="Nat. Commun.">
        <title>Thousands of microbial genomes shed light on interconnected biogeochemical processes in an aquifer system.</title>
        <authorList>
            <person name="Anantharaman K."/>
            <person name="Brown C.T."/>
            <person name="Hug L.A."/>
            <person name="Sharon I."/>
            <person name="Castelle C.J."/>
            <person name="Probst A.J."/>
            <person name="Thomas B.C."/>
            <person name="Singh A."/>
            <person name="Wilkins M.J."/>
            <person name="Karaoz U."/>
            <person name="Brodie E.L."/>
            <person name="Williams K.H."/>
            <person name="Hubbard S.S."/>
            <person name="Banfield J.F."/>
        </authorList>
    </citation>
    <scope>NUCLEOTIDE SEQUENCE [LARGE SCALE GENOMIC DNA]</scope>
</reference>
<proteinExistence type="predicted"/>
<dbReference type="Proteomes" id="UP000176705">
    <property type="component" value="Unassembled WGS sequence"/>
</dbReference>
<evidence type="ECO:0000313" key="1">
    <source>
        <dbReference type="EMBL" id="OHA08570.1"/>
    </source>
</evidence>
<organism evidence="1 2">
    <name type="scientific">Candidatus Sungbacteria bacterium RIFCSPLOWO2_01_FULL_59_16</name>
    <dbReference type="NCBI Taxonomy" id="1802280"/>
    <lineage>
        <taxon>Bacteria</taxon>
        <taxon>Candidatus Sungiibacteriota</taxon>
    </lineage>
</organism>
<gene>
    <name evidence="1" type="ORF">A3B37_01730</name>
</gene>
<dbReference type="EMBL" id="MHQS01000014">
    <property type="protein sequence ID" value="OHA08570.1"/>
    <property type="molecule type" value="Genomic_DNA"/>
</dbReference>
<comment type="caution">
    <text evidence="1">The sequence shown here is derived from an EMBL/GenBank/DDBJ whole genome shotgun (WGS) entry which is preliminary data.</text>
</comment>
<dbReference type="AlphaFoldDB" id="A0A1G2LAH1"/>
<evidence type="ECO:0000313" key="2">
    <source>
        <dbReference type="Proteomes" id="UP000176705"/>
    </source>
</evidence>
<protein>
    <submittedName>
        <fullName evidence="1">Uncharacterized protein</fullName>
    </submittedName>
</protein>